<dbReference type="PANTHER" id="PTHR11655">
    <property type="entry name" value="60S/50S RIBOSOMAL PROTEIN L6/L9"/>
    <property type="match status" value="1"/>
</dbReference>
<keyword evidence="3" id="KW-0687">Ribonucleoprotein</keyword>
<geneLocation type="mitochondrion" evidence="4"/>
<dbReference type="AlphaFoldDB" id="A0A4D6C571"/>
<dbReference type="GO" id="GO:1990904">
    <property type="term" value="C:ribonucleoprotein complex"/>
    <property type="evidence" value="ECO:0007669"/>
    <property type="project" value="UniProtKB-KW"/>
</dbReference>
<dbReference type="PANTHER" id="PTHR11655:SF14">
    <property type="entry name" value="LARGE RIBOSOMAL SUBUNIT PROTEIN UL6M"/>
    <property type="match status" value="1"/>
</dbReference>
<evidence type="ECO:0000256" key="3">
    <source>
        <dbReference type="ARBA" id="ARBA00023274"/>
    </source>
</evidence>
<dbReference type="InterPro" id="IPR000702">
    <property type="entry name" value="Ribosomal_uL6-like"/>
</dbReference>
<dbReference type="GO" id="GO:0019843">
    <property type="term" value="F:rRNA binding"/>
    <property type="evidence" value="ECO:0007669"/>
    <property type="project" value="InterPro"/>
</dbReference>
<dbReference type="PRINTS" id="PR00059">
    <property type="entry name" value="RIBOSOMALL6"/>
</dbReference>
<evidence type="ECO:0000313" key="4">
    <source>
        <dbReference type="EMBL" id="QBX98852.1"/>
    </source>
</evidence>
<evidence type="ECO:0000256" key="1">
    <source>
        <dbReference type="ARBA" id="ARBA00009356"/>
    </source>
</evidence>
<dbReference type="EMBL" id="MK086009">
    <property type="protein sequence ID" value="QBX98852.1"/>
    <property type="molecule type" value="Genomic_DNA"/>
</dbReference>
<organism evidence="4">
    <name type="scientific">Chloropicon sp. RCC4434</name>
    <dbReference type="NCBI Taxonomy" id="2565277"/>
    <lineage>
        <taxon>Eukaryota</taxon>
        <taxon>Viridiplantae</taxon>
        <taxon>Chlorophyta</taxon>
        <taxon>Chloropicophyceae</taxon>
        <taxon>Chloropicales</taxon>
        <taxon>Chloropicaceae</taxon>
        <taxon>Chloropicon</taxon>
    </lineage>
</organism>
<evidence type="ECO:0000256" key="2">
    <source>
        <dbReference type="ARBA" id="ARBA00022980"/>
    </source>
</evidence>
<dbReference type="SUPFAM" id="SSF56053">
    <property type="entry name" value="Ribosomal protein L6"/>
    <property type="match status" value="1"/>
</dbReference>
<protein>
    <submittedName>
        <fullName evidence="4">Ribosomal protein L6</fullName>
    </submittedName>
</protein>
<comment type="similarity">
    <text evidence="1">Belongs to the universal ribosomal protein uL6 family.</text>
</comment>
<sequence length="192" mass="22238">MKIKLPESLQLQIEIKKNTPYLVFSTRWGQIHRNLKMFKGFAVKVRNDRLHIECLESPILATRSSHLKSLFLQRRQLLRSILKDCLSALKPYQVTLETRGLGYRWHLEKSQDQTQTLCIHIGKSHKVMHTFPSSVYCVIQNRTQMKLYGITEEALSNEVAGLTAIRKKDPYKGKGIFVLGFKPNLKESSKKN</sequence>
<proteinExistence type="inferred from homology"/>
<dbReference type="GO" id="GO:0002181">
    <property type="term" value="P:cytoplasmic translation"/>
    <property type="evidence" value="ECO:0007669"/>
    <property type="project" value="TreeGrafter"/>
</dbReference>
<reference evidence="4" key="1">
    <citation type="journal article" date="2019" name="Genome Biol. Evol.">
        <title>Tracing the Evolution of the Plastome and Mitogenome in the Chloropicophyceae Uncovered Convergent tRNA Gene Losses and a Variant Plastid Genetic Code.</title>
        <authorList>
            <person name="Turmel M."/>
            <person name="Dos Santos A.L."/>
            <person name="Otis C."/>
            <person name="Sergerie R."/>
            <person name="Lemieux C."/>
        </authorList>
    </citation>
    <scope>NUCLEOTIDE SEQUENCE</scope>
</reference>
<dbReference type="GO" id="GO:0005840">
    <property type="term" value="C:ribosome"/>
    <property type="evidence" value="ECO:0007669"/>
    <property type="project" value="UniProtKB-KW"/>
</dbReference>
<dbReference type="InterPro" id="IPR036789">
    <property type="entry name" value="Ribosomal_uL6-like_a/b-dom_sf"/>
</dbReference>
<keyword evidence="4" id="KW-0496">Mitochondrion</keyword>
<accession>A0A4D6C571</accession>
<dbReference type="InterPro" id="IPR019906">
    <property type="entry name" value="Ribosomal_uL6_bac-type"/>
</dbReference>
<gene>
    <name evidence="4" type="primary">rpl6</name>
</gene>
<dbReference type="PIRSF" id="PIRSF002162">
    <property type="entry name" value="Ribosomal_L6"/>
    <property type="match status" value="1"/>
</dbReference>
<dbReference type="Gene3D" id="3.90.930.12">
    <property type="entry name" value="Ribosomal protein L6, alpha-beta domain"/>
    <property type="match status" value="1"/>
</dbReference>
<name>A0A4D6C571_9CHLO</name>
<dbReference type="GO" id="GO:0003735">
    <property type="term" value="F:structural constituent of ribosome"/>
    <property type="evidence" value="ECO:0007669"/>
    <property type="project" value="InterPro"/>
</dbReference>
<keyword evidence="2 4" id="KW-0689">Ribosomal protein</keyword>